<evidence type="ECO:0000256" key="9">
    <source>
        <dbReference type="ARBA" id="ARBA00023118"/>
    </source>
</evidence>
<evidence type="ECO:0000259" key="15">
    <source>
        <dbReference type="PROSITE" id="PS51749"/>
    </source>
</evidence>
<comment type="function">
    <text evidence="13">CRISPR (clustered regularly interspaced short palindromic repeat) is an adaptive immune system that provides protection against mobile genetic elements (viruses, transposable elements and conjugative plasmids). CRISPR clusters contain spacers, sequences complementary to antecedent mobile elements, and target invading nucleic acids. CRISPR clusters are transcribed and processed into CRISPR RNA (crRNA). In type II CRISPR systems correct processing of pre-crRNA requires a trans-encoded small RNA (tracrRNA), endogenous ribonuclease 3 (rnc) and this protein. The tracrRNA serves as a guide for ribonuclease 3-aided processing of pre-crRNA. Subsequently Cas9/crRNA/tracrRNA endonucleolytically cleaves linear or circular dsDNA target complementary to the spacer; Cas9 is inactive in the absence of the 2 guide RNAs (gRNA). Cas9 recognizes the protospacer adjacent motif (PAM) in the CRISPR repeat sequences to help distinguish self versus nonself, as targets within the bacterial CRISPR locus do not have PAMs. PAM recognition is also required for catalytic activity.</text>
</comment>
<dbReference type="InterPro" id="IPR003615">
    <property type="entry name" value="HNH_nuc"/>
</dbReference>
<dbReference type="InterPro" id="IPR028629">
    <property type="entry name" value="Cas9"/>
</dbReference>
<evidence type="ECO:0000256" key="10">
    <source>
        <dbReference type="ARBA" id="ARBA00023125"/>
    </source>
</evidence>
<dbReference type="PROSITE" id="PS51749">
    <property type="entry name" value="HNH_CAS9"/>
    <property type="match status" value="1"/>
</dbReference>
<evidence type="ECO:0000256" key="11">
    <source>
        <dbReference type="ARBA" id="ARBA00023211"/>
    </source>
</evidence>
<feature type="active site" description="Proton acceptor for HNH nuclease domain" evidence="13">
    <location>
        <position position="863"/>
    </location>
</feature>
<dbReference type="Pfam" id="PF16592">
    <property type="entry name" value="Cas9_REC"/>
    <property type="match status" value="1"/>
</dbReference>
<evidence type="ECO:0000256" key="3">
    <source>
        <dbReference type="ARBA" id="ARBA00022722"/>
    </source>
</evidence>
<comment type="caution">
    <text evidence="13">Lacks conserved residue(s) required for the propagation of feature annotation.</text>
</comment>
<dbReference type="InterPro" id="IPR055228">
    <property type="entry name" value="Cas9_RuvC"/>
</dbReference>
<dbReference type="InterPro" id="IPR032237">
    <property type="entry name" value="Cas9_PI"/>
</dbReference>
<dbReference type="SMART" id="SM00507">
    <property type="entry name" value="HNHc"/>
    <property type="match status" value="1"/>
</dbReference>
<dbReference type="GO" id="GO:0043571">
    <property type="term" value="P:maintenance of CRISPR repeat elements"/>
    <property type="evidence" value="ECO:0007669"/>
    <property type="project" value="UniProtKB-UniRule"/>
</dbReference>
<dbReference type="Proteomes" id="UP000440713">
    <property type="component" value="Unassembled WGS sequence"/>
</dbReference>
<dbReference type="GO" id="GO:0051607">
    <property type="term" value="P:defense response to virus"/>
    <property type="evidence" value="ECO:0007669"/>
    <property type="project" value="UniProtKB-UniRule"/>
</dbReference>
<evidence type="ECO:0000256" key="5">
    <source>
        <dbReference type="ARBA" id="ARBA00022759"/>
    </source>
</evidence>
<feature type="active site" description="For RuvC-like nuclease domain" evidence="13">
    <location>
        <position position="13"/>
    </location>
</feature>
<organism evidence="16 17">
    <name type="scientific">Peptostreptococcus porci</name>
    <dbReference type="NCBI Taxonomy" id="2652282"/>
    <lineage>
        <taxon>Bacteria</taxon>
        <taxon>Bacillati</taxon>
        <taxon>Bacillota</taxon>
        <taxon>Clostridia</taxon>
        <taxon>Peptostreptococcales</taxon>
        <taxon>Peptostreptococcaceae</taxon>
        <taxon>Peptostreptococcus</taxon>
    </lineage>
</organism>
<dbReference type="EC" id="3.1.-.-" evidence="13"/>
<dbReference type="InterPro" id="IPR036397">
    <property type="entry name" value="RNaseH_sf"/>
</dbReference>
<evidence type="ECO:0000256" key="14">
    <source>
        <dbReference type="SAM" id="MobiDB-lite"/>
    </source>
</evidence>
<dbReference type="Gene3D" id="1.10.30.50">
    <property type="match status" value="1"/>
</dbReference>
<name>A0A6N7X3C3_9FIRM</name>
<evidence type="ECO:0000313" key="16">
    <source>
        <dbReference type="EMBL" id="MST62591.1"/>
    </source>
</evidence>
<comment type="caution">
    <text evidence="16">The sequence shown here is derived from an EMBL/GenBank/DDBJ whole genome shotgun (WGS) entry which is preliminary data.</text>
</comment>
<accession>A0A6N7X3C3</accession>
<keyword evidence="3 13" id="KW-0540">Nuclease</keyword>
<reference evidence="16 17" key="1">
    <citation type="submission" date="2019-08" db="EMBL/GenBank/DDBJ databases">
        <title>In-depth cultivation of the pig gut microbiome towards novel bacterial diversity and tailored functional studies.</title>
        <authorList>
            <person name="Wylensek D."/>
            <person name="Hitch T.C.A."/>
            <person name="Clavel T."/>
        </authorList>
    </citation>
    <scope>NUCLEOTIDE SEQUENCE [LARGE SCALE GENOMIC DNA]</scope>
    <source>
        <strain evidence="16 17">WCA-SAB-591-4A-A</strain>
    </source>
</reference>
<dbReference type="HAMAP" id="MF_01480">
    <property type="entry name" value="Cas9"/>
    <property type="match status" value="1"/>
</dbReference>
<dbReference type="Pfam" id="PF22702">
    <property type="entry name" value="Cas9_RuvC"/>
    <property type="match status" value="1"/>
</dbReference>
<dbReference type="GO" id="GO:0046872">
    <property type="term" value="F:metal ion binding"/>
    <property type="evidence" value="ECO:0007669"/>
    <property type="project" value="UniProtKB-UniRule"/>
</dbReference>
<comment type="cofactor">
    <cofactor evidence="1">
        <name>Mg(2+)</name>
        <dbReference type="ChEBI" id="CHEBI:18420"/>
    </cofactor>
</comment>
<dbReference type="EMBL" id="VUNE01000003">
    <property type="protein sequence ID" value="MST62591.1"/>
    <property type="molecule type" value="Genomic_DNA"/>
</dbReference>
<evidence type="ECO:0000256" key="12">
    <source>
        <dbReference type="ARBA" id="ARBA00046380"/>
    </source>
</evidence>
<proteinExistence type="inferred from homology"/>
<evidence type="ECO:0000313" key="17">
    <source>
        <dbReference type="Proteomes" id="UP000440713"/>
    </source>
</evidence>
<evidence type="ECO:0000256" key="8">
    <source>
        <dbReference type="ARBA" id="ARBA00022884"/>
    </source>
</evidence>
<evidence type="ECO:0000256" key="7">
    <source>
        <dbReference type="ARBA" id="ARBA00022842"/>
    </source>
</evidence>
<keyword evidence="4" id="KW-0479">Metal-binding</keyword>
<dbReference type="InterPro" id="IPR032240">
    <property type="entry name" value="Cas9_REC"/>
</dbReference>
<feature type="region of interest" description="Disordered" evidence="14">
    <location>
        <begin position="976"/>
        <end position="998"/>
    </location>
</feature>
<dbReference type="GO" id="GO:0003723">
    <property type="term" value="F:RNA binding"/>
    <property type="evidence" value="ECO:0007669"/>
    <property type="project" value="UniProtKB-UniRule"/>
</dbReference>
<feature type="domain" description="HNH Cas9-type" evidence="15">
    <location>
        <begin position="786"/>
        <end position="942"/>
    </location>
</feature>
<keyword evidence="6 13" id="KW-0378">Hydrolase</keyword>
<keyword evidence="7" id="KW-0460">Magnesium</keyword>
<dbReference type="InterPro" id="IPR033114">
    <property type="entry name" value="HNH_CAS9"/>
</dbReference>
<dbReference type="GO" id="GO:0016787">
    <property type="term" value="F:hydrolase activity"/>
    <property type="evidence" value="ECO:0007669"/>
    <property type="project" value="UniProtKB-KW"/>
</dbReference>
<evidence type="ECO:0000256" key="4">
    <source>
        <dbReference type="ARBA" id="ARBA00022723"/>
    </source>
</evidence>
<dbReference type="Gene3D" id="3.30.420.10">
    <property type="entry name" value="Ribonuclease H-like superfamily/Ribonuclease H"/>
    <property type="match status" value="1"/>
</dbReference>
<sequence length="1376" mass="160888">MSVNTKDYFLGLDIGTNSVGWAVTDESYKVLKFRGKRMWGVRLFEEGQTAKERRVYRSNRRRLERRKNRLELLEILFSEEISKIDKAFFLRLKESKYHVSDKRIETLNVLFDDITFGDKEFFEKYPTIYHLREALMTDDSEHDIREIFLAAHHIVKYRGHFLLKGEISDNGDSIGILLGDLIKKLNLNNYLEEGMLSDSEVDSILEIIKENKMTITDKTSKIKAICKKNKCLLEFLKVAIGGTGQLKNMFNDEDLQKLDNDVKKICFSSKDYDEVRDRFEEVLGDRIEYIDLAKKLYDSLILMKIKPEGKSLSQAKIDAYNKHKNDLRLLKKITKSNKSVYDSIFKESKTSDDKKYKERPSYASYIKNNENGKGTNREDFYKYLKDQLKKIGDSAEKEQVLNDIELLDFLPLQRVKENGTIPYQIHANELRKILEKASKHHDFLNKTIDGLSVFEMIMKLMTFRIPYYVGPINDFHSKGNGNNRSNVWVVRNSNEKVTPWNFDKVIDIEASSEKFIENLTNKCTYLRNEDVLPKQSLLYSEFCLLNELNNLKCDGKVLPTNIKQDMIENVFLKKHGKITKNKISEFLKMQGYCDGKCEITGMDFEIKSDLKSHREMMDILGNDFNYMMVEDLIRWITIFGDSSKILESKIKKIYGDRLTKEQIRKITNLKYKDWGNFSSKFLSMIFSDKLINVETGEHMNIIEAMRSFPENLMQLLSNRYDFMEKINEINNSTVSEIEKIEYSIIDDLYVSPAVKRSLWQSIKITEEIVKIMGCQPKKIFIETTRKHGEKGKRTESRKAKLKLSYKAVKDIDQKLINELESYNDSDLRRKKLYLYFTQLGKCMYCDEEIVLEKLFTNDYQIDHIYPRSKTKDDSFDNLVLVHLSCNQIKEDKLLSSDVRKNKLMFWKSLHECGLISDRKFEKLTRTEDFTDEELSGFIARQIVETSQSAKAAAEIMGRIYRESSIVYVKAENVSDFRNESDPNKENNKKKKGKEISNKFKEEKENPFVKVREINDHHHAKDAYLNIVVGNVYDEKFTKNPMNFISKKDGRKYNLAKLFYQDLKNGEKVIWDKSKSIKTVEKMMRCNDVRVTRMVKEQKGALYNATLYKKSEAKPESYFPIKMGDERLKDVKKYGGFTNIKNSYFSIVRYELEDNGKIETRLVPIPIFIAKSIKNRNMLEKYVYENNFKKNDKTIGKFKILFDKLYIGSLIKVDEFNYYLGGKTNNSAWIDSAVQVIFGLDKLAYLKKLVKACNINEIDDDSAVYYGISKDENIKMYKTIVEKMGTQMFLKKKNNKYYDFDSSSVLEKFSNLTIVEQSKLLLEMLNSLTDKKTTRNLKPLVTSSRSTLSLDISNLNSFTIINQSVTGLFENNIEIIK</sequence>
<keyword evidence="11" id="KW-0464">Manganese</keyword>
<dbReference type="GO" id="GO:0003677">
    <property type="term" value="F:DNA binding"/>
    <property type="evidence" value="ECO:0007669"/>
    <property type="project" value="UniProtKB-UniRule"/>
</dbReference>
<comment type="subunit">
    <text evidence="12 13">Monomer. Binds crRNA and tracrRNA.</text>
</comment>
<comment type="similarity">
    <text evidence="2">Belongs to the CRISPR-associated protein Cas9 family. Subtype II-A subfamily.</text>
</comment>
<keyword evidence="8 13" id="KW-0694">RNA-binding</keyword>
<keyword evidence="9 13" id="KW-0051">Antiviral defense</keyword>
<dbReference type="Pfam" id="PF16595">
    <property type="entry name" value="Cas9_PI"/>
    <property type="match status" value="1"/>
</dbReference>
<dbReference type="InterPro" id="IPR032239">
    <property type="entry name" value="Cas9-BH"/>
</dbReference>
<protein>
    <recommendedName>
        <fullName evidence="13">CRISPR-associated endonuclease Cas9</fullName>
        <ecNumber evidence="13">3.1.-.-</ecNumber>
    </recommendedName>
</protein>
<evidence type="ECO:0000256" key="1">
    <source>
        <dbReference type="ARBA" id="ARBA00001946"/>
    </source>
</evidence>
<dbReference type="Pfam" id="PF13395">
    <property type="entry name" value="HNH_4"/>
    <property type="match status" value="1"/>
</dbReference>
<gene>
    <name evidence="13 16" type="primary">cas9</name>
    <name evidence="16" type="ORF">FYJ71_06395</name>
</gene>
<dbReference type="RefSeq" id="WP_154537974.1">
    <property type="nucleotide sequence ID" value="NZ_JAXFFP010000009.1"/>
</dbReference>
<evidence type="ECO:0000256" key="6">
    <source>
        <dbReference type="ARBA" id="ARBA00022801"/>
    </source>
</evidence>
<evidence type="ECO:0000256" key="2">
    <source>
        <dbReference type="ARBA" id="ARBA00005244"/>
    </source>
</evidence>
<keyword evidence="10 13" id="KW-0238">DNA-binding</keyword>
<dbReference type="GO" id="GO:0004519">
    <property type="term" value="F:endonuclease activity"/>
    <property type="evidence" value="ECO:0007669"/>
    <property type="project" value="UniProtKB-UniRule"/>
</dbReference>
<comment type="domain">
    <text evidence="13">Has 2 endonuclease domains. The discontinuous RuvC-like domain cleaves the target DNA noncomplementary to crRNA while the HNH nuclease domain cleaves the target DNA complementary to crRNA.</text>
</comment>
<comment type="similarity">
    <text evidence="13">Belongs to the CRISPR-associated Cas9 family.</text>
</comment>
<keyword evidence="5 13" id="KW-0255">Endonuclease</keyword>
<dbReference type="Pfam" id="PF16593">
    <property type="entry name" value="Cas9-BH"/>
    <property type="match status" value="1"/>
</dbReference>
<feature type="compositionally biased region" description="Basic and acidic residues" evidence="14">
    <location>
        <begin position="976"/>
        <end position="986"/>
    </location>
</feature>
<keyword evidence="17" id="KW-1185">Reference proteome</keyword>
<evidence type="ECO:0000256" key="13">
    <source>
        <dbReference type="HAMAP-Rule" id="MF_01480"/>
    </source>
</evidence>
<dbReference type="NCBIfam" id="TIGR01865">
    <property type="entry name" value="cas_Csn1"/>
    <property type="match status" value="1"/>
</dbReference>